<reference evidence="2" key="2">
    <citation type="submission" date="2022-06" db="UniProtKB">
        <authorList>
            <consortium name="EnsemblMetazoa"/>
        </authorList>
    </citation>
    <scope>IDENTIFICATION</scope>
</reference>
<reference evidence="3" key="1">
    <citation type="submission" date="2013-10" db="EMBL/GenBank/DDBJ databases">
        <title>Genome sequencing of Onchocerca volvulus.</title>
        <authorList>
            <person name="Cotton J."/>
            <person name="Tsai J."/>
            <person name="Stanley E."/>
            <person name="Tracey A."/>
            <person name="Holroyd N."/>
            <person name="Lustigman S."/>
            <person name="Berriman M."/>
        </authorList>
    </citation>
    <scope>NUCLEOTIDE SEQUENCE</scope>
</reference>
<evidence type="ECO:0000313" key="3">
    <source>
        <dbReference type="Proteomes" id="UP000024404"/>
    </source>
</evidence>
<name>A0A8R1TIP0_ONCVO</name>
<proteinExistence type="predicted"/>
<feature type="signal peptide" evidence="1">
    <location>
        <begin position="1"/>
        <end position="22"/>
    </location>
</feature>
<organism evidence="2 3">
    <name type="scientific">Onchocerca volvulus</name>
    <dbReference type="NCBI Taxonomy" id="6282"/>
    <lineage>
        <taxon>Eukaryota</taxon>
        <taxon>Metazoa</taxon>
        <taxon>Ecdysozoa</taxon>
        <taxon>Nematoda</taxon>
        <taxon>Chromadorea</taxon>
        <taxon>Rhabditida</taxon>
        <taxon>Spirurina</taxon>
        <taxon>Spiruromorpha</taxon>
        <taxon>Filarioidea</taxon>
        <taxon>Onchocercidae</taxon>
        <taxon>Onchocerca</taxon>
    </lineage>
</organism>
<dbReference type="Proteomes" id="UP000024404">
    <property type="component" value="Unassembled WGS sequence"/>
</dbReference>
<accession>A0A8R1TIP0</accession>
<dbReference type="EMBL" id="CMVM020000328">
    <property type="status" value="NOT_ANNOTATED_CDS"/>
    <property type="molecule type" value="Genomic_DNA"/>
</dbReference>
<protein>
    <submittedName>
        <fullName evidence="2">Uncharacterized protein</fullName>
    </submittedName>
</protein>
<keyword evidence="1" id="KW-0732">Signal</keyword>
<evidence type="ECO:0000313" key="2">
    <source>
        <dbReference type="EnsemblMetazoa" id="OVOC10208.1"/>
    </source>
</evidence>
<keyword evidence="3" id="KW-1185">Reference proteome</keyword>
<sequence length="232" mass="27692">MGHLVGLFISNLLLATFSPTFMERPVDFGIDLGSCRKECLEFNTDGIFQMYEADGRVHARLCYDRYNQARVDGYQRLVGIITQEELRTYLYEERNRRILVWYACQQDVGKWVLDLENQETQYTRYDEPCPAPQYVENVEEKCSSHEFSYRQLKFGLWYEKHGSDHVTRRYKKTPPPTHPTLDARYYHYDNTEPPVTMSAWVRERLWEYLIRKKCLLGTADEREKAWLKNITC</sequence>
<feature type="chain" id="PRO_5035867884" evidence="1">
    <location>
        <begin position="23"/>
        <end position="232"/>
    </location>
</feature>
<dbReference type="EnsemblMetazoa" id="OVOC10208.1">
    <property type="protein sequence ID" value="OVOC10208.1"/>
    <property type="gene ID" value="WBGene00247017"/>
</dbReference>
<dbReference type="AlphaFoldDB" id="A0A8R1TIP0"/>
<evidence type="ECO:0000256" key="1">
    <source>
        <dbReference type="SAM" id="SignalP"/>
    </source>
</evidence>